<dbReference type="Pfam" id="PF01000">
    <property type="entry name" value="RNA_pol_A_bac"/>
    <property type="match status" value="1"/>
</dbReference>
<keyword evidence="6" id="KW-0548">Nucleotidyltransferase</keyword>
<dbReference type="FunFam" id="2.170.120.12:FF:000001">
    <property type="entry name" value="DNA-directed RNA polymerase subunit alpha"/>
    <property type="match status" value="1"/>
</dbReference>
<evidence type="ECO:0000256" key="10">
    <source>
        <dbReference type="ARBA" id="ARBA00048552"/>
    </source>
</evidence>
<dbReference type="GO" id="GO:0006351">
    <property type="term" value="P:DNA-templated transcription"/>
    <property type="evidence" value="ECO:0007669"/>
    <property type="project" value="InterPro"/>
</dbReference>
<sequence>MIPLPSQPKIIEKKDSSAIFEIAGLYPGYGITIGNSLRRVLLSSLPGAAVTQVKIKGAQHEFSTIPGVMEDVITTLLNIKQLRFKLHTDESQRATLSVKGIKAVKASAFEVPSQLELVNKDAPVATLTAKSASLEIEILVEKGLGYEPVESRKMGKLEIGTIAVDAIFTPVRKVSYRVENMRVGERTDFDKLILELETDGTLTPEEVFSQAADILVKHFVLLQESFKEAAAPLGSEPRPKRIGREKPVKKSREKNKKHEKKTKRKKV</sequence>
<evidence type="ECO:0000256" key="1">
    <source>
        <dbReference type="ARBA" id="ARBA00007123"/>
    </source>
</evidence>
<dbReference type="EMBL" id="MHMA01000015">
    <property type="protein sequence ID" value="OGZ20372.1"/>
    <property type="molecule type" value="Genomic_DNA"/>
</dbReference>
<evidence type="ECO:0000256" key="11">
    <source>
        <dbReference type="SAM" id="MobiDB-lite"/>
    </source>
</evidence>
<gene>
    <name evidence="13" type="ORF">A2654_01910</name>
</gene>
<comment type="catalytic activity">
    <reaction evidence="10">
        <text>RNA(n) + a ribonucleoside 5'-triphosphate = RNA(n+1) + diphosphate</text>
        <dbReference type="Rhea" id="RHEA:21248"/>
        <dbReference type="Rhea" id="RHEA-COMP:14527"/>
        <dbReference type="Rhea" id="RHEA-COMP:17342"/>
        <dbReference type="ChEBI" id="CHEBI:33019"/>
        <dbReference type="ChEBI" id="CHEBI:61557"/>
        <dbReference type="ChEBI" id="CHEBI:140395"/>
        <dbReference type="EC" id="2.7.7.6"/>
    </reaction>
</comment>
<feature type="region of interest" description="Disordered" evidence="11">
    <location>
        <begin position="231"/>
        <end position="267"/>
    </location>
</feature>
<dbReference type="EC" id="2.7.7.6" evidence="2"/>
<evidence type="ECO:0000256" key="8">
    <source>
        <dbReference type="ARBA" id="ARBA00032524"/>
    </source>
</evidence>
<comment type="similarity">
    <text evidence="1">Belongs to the RNA polymerase alpha chain family.</text>
</comment>
<dbReference type="NCBIfam" id="TIGR02027">
    <property type="entry name" value="rpoA"/>
    <property type="match status" value="1"/>
</dbReference>
<dbReference type="InterPro" id="IPR011263">
    <property type="entry name" value="DNA-dir_RNA_pol_RpoA/D/Rpb3"/>
</dbReference>
<feature type="compositionally biased region" description="Basic and acidic residues" evidence="11">
    <location>
        <begin position="237"/>
        <end position="250"/>
    </location>
</feature>
<dbReference type="Pfam" id="PF01193">
    <property type="entry name" value="RNA_pol_L"/>
    <property type="match status" value="1"/>
</dbReference>
<evidence type="ECO:0000256" key="5">
    <source>
        <dbReference type="ARBA" id="ARBA00022679"/>
    </source>
</evidence>
<proteinExistence type="inferred from homology"/>
<evidence type="ECO:0000256" key="9">
    <source>
        <dbReference type="ARBA" id="ARBA00033070"/>
    </source>
</evidence>
<name>A0A1G2E3Y9_9BACT</name>
<dbReference type="InterPro" id="IPR036603">
    <property type="entry name" value="RBP11-like"/>
</dbReference>
<keyword evidence="4 13" id="KW-0240">DNA-directed RNA polymerase</keyword>
<dbReference type="GO" id="GO:0046983">
    <property type="term" value="F:protein dimerization activity"/>
    <property type="evidence" value="ECO:0007669"/>
    <property type="project" value="InterPro"/>
</dbReference>
<dbReference type="CDD" id="cd06928">
    <property type="entry name" value="RNAP_alpha_NTD"/>
    <property type="match status" value="1"/>
</dbReference>
<accession>A0A1G2E3Y9</accession>
<dbReference type="SUPFAM" id="SSF55257">
    <property type="entry name" value="RBP11-like subunits of RNA polymerase"/>
    <property type="match status" value="1"/>
</dbReference>
<protein>
    <recommendedName>
        <fullName evidence="3">DNA-directed RNA polymerase subunit alpha</fullName>
        <ecNumber evidence="2">2.7.7.6</ecNumber>
    </recommendedName>
    <alternativeName>
        <fullName evidence="9">RNA polymerase subunit alpha</fullName>
    </alternativeName>
    <alternativeName>
        <fullName evidence="8">Transcriptase subunit alpha</fullName>
    </alternativeName>
</protein>
<dbReference type="InterPro" id="IPR011262">
    <property type="entry name" value="DNA-dir_RNA_pol_insert"/>
</dbReference>
<comment type="caution">
    <text evidence="13">The sequence shown here is derived from an EMBL/GenBank/DDBJ whole genome shotgun (WGS) entry which is preliminary data.</text>
</comment>
<dbReference type="Proteomes" id="UP000178721">
    <property type="component" value="Unassembled WGS sequence"/>
</dbReference>
<feature type="domain" description="DNA-directed RNA polymerase RpoA/D/Rpb3-type" evidence="12">
    <location>
        <begin position="17"/>
        <end position="225"/>
    </location>
</feature>
<keyword evidence="7" id="KW-0804">Transcription</keyword>
<organism evidence="13 14">
    <name type="scientific">Candidatus Nealsonbacteria bacterium RIFCSPHIGHO2_01_FULL_43_31</name>
    <dbReference type="NCBI Taxonomy" id="1801665"/>
    <lineage>
        <taxon>Bacteria</taxon>
        <taxon>Candidatus Nealsoniibacteriota</taxon>
    </lineage>
</organism>
<keyword evidence="5" id="KW-0808">Transferase</keyword>
<feature type="compositionally biased region" description="Basic residues" evidence="11">
    <location>
        <begin position="251"/>
        <end position="267"/>
    </location>
</feature>
<dbReference type="SUPFAM" id="SSF56553">
    <property type="entry name" value="Insert subdomain of RNA polymerase alpha subunit"/>
    <property type="match status" value="1"/>
</dbReference>
<evidence type="ECO:0000256" key="2">
    <source>
        <dbReference type="ARBA" id="ARBA00012418"/>
    </source>
</evidence>
<evidence type="ECO:0000313" key="13">
    <source>
        <dbReference type="EMBL" id="OGZ20372.1"/>
    </source>
</evidence>
<dbReference type="SMART" id="SM00662">
    <property type="entry name" value="RPOLD"/>
    <property type="match status" value="1"/>
</dbReference>
<dbReference type="InterPro" id="IPR036643">
    <property type="entry name" value="RNApol_insert_sf"/>
</dbReference>
<dbReference type="GO" id="GO:0003677">
    <property type="term" value="F:DNA binding"/>
    <property type="evidence" value="ECO:0007669"/>
    <property type="project" value="InterPro"/>
</dbReference>
<dbReference type="AlphaFoldDB" id="A0A1G2E3Y9"/>
<evidence type="ECO:0000256" key="6">
    <source>
        <dbReference type="ARBA" id="ARBA00022695"/>
    </source>
</evidence>
<evidence type="ECO:0000256" key="7">
    <source>
        <dbReference type="ARBA" id="ARBA00023163"/>
    </source>
</evidence>
<dbReference type="Gene3D" id="3.30.1360.10">
    <property type="entry name" value="RNA polymerase, RBP11-like subunit"/>
    <property type="match status" value="1"/>
</dbReference>
<dbReference type="GO" id="GO:0005737">
    <property type="term" value="C:cytoplasm"/>
    <property type="evidence" value="ECO:0007669"/>
    <property type="project" value="UniProtKB-ARBA"/>
</dbReference>
<evidence type="ECO:0000256" key="3">
    <source>
        <dbReference type="ARBA" id="ARBA00015972"/>
    </source>
</evidence>
<evidence type="ECO:0000313" key="14">
    <source>
        <dbReference type="Proteomes" id="UP000178721"/>
    </source>
</evidence>
<dbReference type="GO" id="GO:0003899">
    <property type="term" value="F:DNA-directed RNA polymerase activity"/>
    <property type="evidence" value="ECO:0007669"/>
    <property type="project" value="UniProtKB-EC"/>
</dbReference>
<dbReference type="InterPro" id="IPR011773">
    <property type="entry name" value="DNA-dir_RpoA"/>
</dbReference>
<dbReference type="GO" id="GO:0000428">
    <property type="term" value="C:DNA-directed RNA polymerase complex"/>
    <property type="evidence" value="ECO:0007669"/>
    <property type="project" value="UniProtKB-KW"/>
</dbReference>
<evidence type="ECO:0000256" key="4">
    <source>
        <dbReference type="ARBA" id="ARBA00022478"/>
    </source>
</evidence>
<dbReference type="Gene3D" id="2.170.120.12">
    <property type="entry name" value="DNA-directed RNA polymerase, insert domain"/>
    <property type="match status" value="1"/>
</dbReference>
<reference evidence="13 14" key="1">
    <citation type="journal article" date="2016" name="Nat. Commun.">
        <title>Thousands of microbial genomes shed light on interconnected biogeochemical processes in an aquifer system.</title>
        <authorList>
            <person name="Anantharaman K."/>
            <person name="Brown C.T."/>
            <person name="Hug L.A."/>
            <person name="Sharon I."/>
            <person name="Castelle C.J."/>
            <person name="Probst A.J."/>
            <person name="Thomas B.C."/>
            <person name="Singh A."/>
            <person name="Wilkins M.J."/>
            <person name="Karaoz U."/>
            <person name="Brodie E.L."/>
            <person name="Williams K.H."/>
            <person name="Hubbard S.S."/>
            <person name="Banfield J.F."/>
        </authorList>
    </citation>
    <scope>NUCLEOTIDE SEQUENCE [LARGE SCALE GENOMIC DNA]</scope>
</reference>
<evidence type="ECO:0000259" key="12">
    <source>
        <dbReference type="SMART" id="SM00662"/>
    </source>
</evidence>